<name>A0A4R1N9D0_9RHOB</name>
<reference evidence="3 4" key="1">
    <citation type="submission" date="2019-03" db="EMBL/GenBank/DDBJ databases">
        <title>Genomic Encyclopedia of Archaeal and Bacterial Type Strains, Phase II (KMG-II): from individual species to whole genera.</title>
        <authorList>
            <person name="Goeker M."/>
        </authorList>
    </citation>
    <scope>NUCLEOTIDE SEQUENCE [LARGE SCALE GENOMIC DNA]</scope>
    <source>
        <strain evidence="3 4">DSM 26433</strain>
    </source>
</reference>
<evidence type="ECO:0000313" key="3">
    <source>
        <dbReference type="EMBL" id="TCL00392.1"/>
    </source>
</evidence>
<dbReference type="OrthoDB" id="9778052at2"/>
<dbReference type="Proteomes" id="UP000295673">
    <property type="component" value="Unassembled WGS sequence"/>
</dbReference>
<evidence type="ECO:0000259" key="2">
    <source>
        <dbReference type="Pfam" id="PF01370"/>
    </source>
</evidence>
<organism evidence="3 4">
    <name type="scientific">Shimia isoporae</name>
    <dbReference type="NCBI Taxonomy" id="647720"/>
    <lineage>
        <taxon>Bacteria</taxon>
        <taxon>Pseudomonadati</taxon>
        <taxon>Pseudomonadota</taxon>
        <taxon>Alphaproteobacteria</taxon>
        <taxon>Rhodobacterales</taxon>
        <taxon>Roseobacteraceae</taxon>
    </lineage>
</organism>
<gene>
    <name evidence="3" type="ORF">BXY66_3033</name>
</gene>
<keyword evidence="1" id="KW-0560">Oxidoreductase</keyword>
<proteinExistence type="predicted"/>
<comment type="caution">
    <text evidence="3">The sequence shown here is derived from an EMBL/GenBank/DDBJ whole genome shotgun (WGS) entry which is preliminary data.</text>
</comment>
<dbReference type="SUPFAM" id="SSF51735">
    <property type="entry name" value="NAD(P)-binding Rossmann-fold domains"/>
    <property type="match status" value="1"/>
</dbReference>
<dbReference type="InterPro" id="IPR001509">
    <property type="entry name" value="Epimerase_deHydtase"/>
</dbReference>
<keyword evidence="4" id="KW-1185">Reference proteome</keyword>
<dbReference type="FunFam" id="3.40.50.720:FF:000336">
    <property type="entry name" value="Aldehyde reductase"/>
    <property type="match status" value="1"/>
</dbReference>
<dbReference type="InterPro" id="IPR050425">
    <property type="entry name" value="NAD(P)_dehydrat-like"/>
</dbReference>
<protein>
    <submittedName>
        <fullName evidence="3">Dihydroflavonol-4-reductase</fullName>
    </submittedName>
</protein>
<evidence type="ECO:0000256" key="1">
    <source>
        <dbReference type="ARBA" id="ARBA00023002"/>
    </source>
</evidence>
<sequence>MSGTEFKVDTSKPVLVTGATGYVAGWIVKDLLEAGVTVHAAVRDPSNSGKTAHLTEIADASAGTLKLFAADLLETGSYAQAMDGCGVVFHTASPFTTSVKDPQKELIDPAVEGTRNVLETARATPSVSRVVLTSSCAAIYTDAADCRDAPNGVLTEDVWNTTASLEHQPYSLSKTLAEQAAWEIAGAQDQWKLVVVNPSLVVGPSLQKSPTSESFALVKMLAGGSMKMGAPRFGIGAVDVRDLAQAHLAAAYVEDAEGRHIVSAHNTDFLSMAEALEGRFGADYPLPKRAMPKWLVWLAGPSQGISRKTVTRNVNVAWKADNTKGKLALGLSYRPLKESMEDMMAKMVADGAFK</sequence>
<dbReference type="PANTHER" id="PTHR10366">
    <property type="entry name" value="NAD DEPENDENT EPIMERASE/DEHYDRATASE"/>
    <property type="match status" value="1"/>
</dbReference>
<dbReference type="EMBL" id="SMGR01000003">
    <property type="protein sequence ID" value="TCL00392.1"/>
    <property type="molecule type" value="Genomic_DNA"/>
</dbReference>
<evidence type="ECO:0000313" key="4">
    <source>
        <dbReference type="Proteomes" id="UP000295673"/>
    </source>
</evidence>
<dbReference type="GO" id="GO:0016616">
    <property type="term" value="F:oxidoreductase activity, acting on the CH-OH group of donors, NAD or NADP as acceptor"/>
    <property type="evidence" value="ECO:0007669"/>
    <property type="project" value="TreeGrafter"/>
</dbReference>
<dbReference type="Gene3D" id="3.40.50.720">
    <property type="entry name" value="NAD(P)-binding Rossmann-like Domain"/>
    <property type="match status" value="1"/>
</dbReference>
<feature type="domain" description="NAD-dependent epimerase/dehydratase" evidence="2">
    <location>
        <begin position="14"/>
        <end position="253"/>
    </location>
</feature>
<dbReference type="Pfam" id="PF01370">
    <property type="entry name" value="Epimerase"/>
    <property type="match status" value="1"/>
</dbReference>
<dbReference type="PANTHER" id="PTHR10366:SF812">
    <property type="entry name" value="VPS9 DOMAIN-CONTAINING PROTEIN"/>
    <property type="match status" value="1"/>
</dbReference>
<dbReference type="InterPro" id="IPR036291">
    <property type="entry name" value="NAD(P)-bd_dom_sf"/>
</dbReference>
<dbReference type="AlphaFoldDB" id="A0A4R1N9D0"/>
<accession>A0A4R1N9D0</accession>